<dbReference type="Gene3D" id="3.40.50.300">
    <property type="entry name" value="P-loop containing nucleotide triphosphate hydrolases"/>
    <property type="match status" value="1"/>
</dbReference>
<organism evidence="2 3">
    <name type="scientific">Rhodovulum sulfidophilum</name>
    <name type="common">Rhodobacter sulfidophilus</name>
    <dbReference type="NCBI Taxonomy" id="35806"/>
    <lineage>
        <taxon>Bacteria</taxon>
        <taxon>Pseudomonadati</taxon>
        <taxon>Pseudomonadota</taxon>
        <taxon>Alphaproteobacteria</taxon>
        <taxon>Rhodobacterales</taxon>
        <taxon>Paracoccaceae</taxon>
        <taxon>Rhodovulum</taxon>
    </lineage>
</organism>
<dbReference type="InterPro" id="IPR027417">
    <property type="entry name" value="P-loop_NTPase"/>
</dbReference>
<feature type="region of interest" description="Disordered" evidence="1">
    <location>
        <begin position="179"/>
        <end position="205"/>
    </location>
</feature>
<feature type="compositionally biased region" description="Basic and acidic residues" evidence="1">
    <location>
        <begin position="192"/>
        <end position="205"/>
    </location>
</feature>
<gene>
    <name evidence="2" type="ORF">JMM60_17610</name>
</gene>
<keyword evidence="3" id="KW-1185">Reference proteome</keyword>
<dbReference type="EMBL" id="JAESJJ010000030">
    <property type="protein sequence ID" value="MBL3610581.1"/>
    <property type="molecule type" value="Genomic_DNA"/>
</dbReference>
<dbReference type="SUPFAM" id="SSF52540">
    <property type="entry name" value="P-loop containing nucleoside triphosphate hydrolases"/>
    <property type="match status" value="1"/>
</dbReference>
<evidence type="ECO:0000256" key="1">
    <source>
        <dbReference type="SAM" id="MobiDB-lite"/>
    </source>
</evidence>
<sequence length="205" mass="22700">MKNILPSSERVFLIGPGGVGKTTTGRVLAPRLGYAFSDLDDYFCETVENIRSFISRFGYRDYVIQNARCFHEMISACDTDAVIALSSGFLIVETAADVVQANREAVLSLGPTVLLVPSYNHDTAADIVARRQAGRGFNLIEDKERKKFLERIPVYEPFADIVETSQDAPAEIAERVAQKLSKLPRPTPPSAPKERPHVGSERVFK</sequence>
<comment type="caution">
    <text evidence="2">The sequence shown here is derived from an EMBL/GenBank/DDBJ whole genome shotgun (WGS) entry which is preliminary data.</text>
</comment>
<evidence type="ECO:0008006" key="4">
    <source>
        <dbReference type="Google" id="ProtNLM"/>
    </source>
</evidence>
<dbReference type="RefSeq" id="WP_202250155.1">
    <property type="nucleotide sequence ID" value="NZ_JAESJJ010000030.1"/>
</dbReference>
<accession>A0ABS1RWV2</accession>
<proteinExistence type="predicted"/>
<evidence type="ECO:0000313" key="2">
    <source>
        <dbReference type="EMBL" id="MBL3610581.1"/>
    </source>
</evidence>
<dbReference type="Pfam" id="PF01202">
    <property type="entry name" value="SKI"/>
    <property type="match status" value="1"/>
</dbReference>
<reference evidence="2 3" key="1">
    <citation type="submission" date="2021-01" db="EMBL/GenBank/DDBJ databases">
        <title>Draft genomes of Rhodovulum sulfidophilum.</title>
        <authorList>
            <person name="Guzman M.S."/>
        </authorList>
    </citation>
    <scope>NUCLEOTIDE SEQUENCE [LARGE SCALE GENOMIC DNA]</scope>
    <source>
        <strain evidence="2 3">AB35</strain>
    </source>
</reference>
<dbReference type="InterPro" id="IPR031322">
    <property type="entry name" value="Shikimate/glucono_kinase"/>
</dbReference>
<evidence type="ECO:0000313" key="3">
    <source>
        <dbReference type="Proteomes" id="UP000604473"/>
    </source>
</evidence>
<name>A0ABS1RWV2_RHOSU</name>
<protein>
    <recommendedName>
        <fullName evidence="4">Shikimate kinase</fullName>
    </recommendedName>
</protein>
<dbReference type="Proteomes" id="UP000604473">
    <property type="component" value="Unassembled WGS sequence"/>
</dbReference>